<feature type="non-terminal residue" evidence="1">
    <location>
        <position position="1"/>
    </location>
</feature>
<dbReference type="AlphaFoldDB" id="A0A9N9I1W5"/>
<gene>
    <name evidence="1" type="ORF">FMOSSE_LOCUS14756</name>
</gene>
<accession>A0A9N9I1W5</accession>
<organism evidence="1 2">
    <name type="scientific">Funneliformis mosseae</name>
    <name type="common">Endomycorrhizal fungus</name>
    <name type="synonym">Glomus mosseae</name>
    <dbReference type="NCBI Taxonomy" id="27381"/>
    <lineage>
        <taxon>Eukaryota</taxon>
        <taxon>Fungi</taxon>
        <taxon>Fungi incertae sedis</taxon>
        <taxon>Mucoromycota</taxon>
        <taxon>Glomeromycotina</taxon>
        <taxon>Glomeromycetes</taxon>
        <taxon>Glomerales</taxon>
        <taxon>Glomeraceae</taxon>
        <taxon>Funneliformis</taxon>
    </lineage>
</organism>
<reference evidence="1" key="1">
    <citation type="submission" date="2021-06" db="EMBL/GenBank/DDBJ databases">
        <authorList>
            <person name="Kallberg Y."/>
            <person name="Tangrot J."/>
            <person name="Rosling A."/>
        </authorList>
    </citation>
    <scope>NUCLEOTIDE SEQUENCE</scope>
    <source>
        <strain evidence="1">87-6 pot B 2015</strain>
    </source>
</reference>
<proteinExistence type="predicted"/>
<keyword evidence="2" id="KW-1185">Reference proteome</keyword>
<evidence type="ECO:0000313" key="2">
    <source>
        <dbReference type="Proteomes" id="UP000789375"/>
    </source>
</evidence>
<comment type="caution">
    <text evidence="1">The sequence shown here is derived from an EMBL/GenBank/DDBJ whole genome shotgun (WGS) entry which is preliminary data.</text>
</comment>
<dbReference type="EMBL" id="CAJVPP010012450">
    <property type="protein sequence ID" value="CAG8717679.1"/>
    <property type="molecule type" value="Genomic_DNA"/>
</dbReference>
<name>A0A9N9I1W5_FUNMO</name>
<evidence type="ECO:0000313" key="1">
    <source>
        <dbReference type="EMBL" id="CAG8717679.1"/>
    </source>
</evidence>
<dbReference type="Proteomes" id="UP000789375">
    <property type="component" value="Unassembled WGS sequence"/>
</dbReference>
<sequence length="87" mass="10213">LTEEVFQSIVNSLMLMRIKTLRILGEEVYGSALLFQKNWSVSKIFGDRNQEDSARKKVFESIANHCDKIVFLKVELLNYKYISLFHQ</sequence>
<protein>
    <submittedName>
        <fullName evidence="1">2382_t:CDS:1</fullName>
    </submittedName>
</protein>